<feature type="signal peptide" evidence="1">
    <location>
        <begin position="1"/>
        <end position="38"/>
    </location>
</feature>
<proteinExistence type="predicted"/>
<keyword evidence="1" id="KW-0732">Signal</keyword>
<accession>A0ABZ0B095</accession>
<reference evidence="2 3" key="1">
    <citation type="submission" date="2023-08" db="EMBL/GenBank/DDBJ databases">
        <title>Rhodoferax potami sp. nov. and Rhodoferax mekongensis sp. nov., isolated from the Mekong River in Thailand.</title>
        <authorList>
            <person name="Kitikhun S."/>
            <person name="Charoenyingcharoen P."/>
            <person name="Siriarchawattana P."/>
            <person name="Likhitrattanapisal S."/>
            <person name="Nilsakha T."/>
            <person name="Chanpet A."/>
            <person name="Rattanawaree P."/>
            <person name="Ingsriswang S."/>
        </authorList>
    </citation>
    <scope>NUCLEOTIDE SEQUENCE [LARGE SCALE GENOMIC DNA]</scope>
    <source>
        <strain evidence="2 3">TBRC 17307</strain>
    </source>
</reference>
<evidence type="ECO:0000256" key="1">
    <source>
        <dbReference type="SAM" id="SignalP"/>
    </source>
</evidence>
<dbReference type="InterPro" id="IPR010583">
    <property type="entry name" value="MipA"/>
</dbReference>
<gene>
    <name evidence="2" type="ORF">RAN89_02615</name>
</gene>
<feature type="chain" id="PRO_5046841925" evidence="1">
    <location>
        <begin position="39"/>
        <end position="294"/>
    </location>
</feature>
<keyword evidence="3" id="KW-1185">Reference proteome</keyword>
<name>A0ABZ0B095_9BURK</name>
<evidence type="ECO:0000313" key="3">
    <source>
        <dbReference type="Proteomes" id="UP001302257"/>
    </source>
</evidence>
<dbReference type="EMBL" id="CP132507">
    <property type="protein sequence ID" value="WNO05338.1"/>
    <property type="molecule type" value="Genomic_DNA"/>
</dbReference>
<dbReference type="Pfam" id="PF06629">
    <property type="entry name" value="MipA"/>
    <property type="match status" value="1"/>
</dbReference>
<organism evidence="2 3">
    <name type="scientific">Rhodoferax mekongensis</name>
    <dbReference type="NCBI Taxonomy" id="3068341"/>
    <lineage>
        <taxon>Bacteria</taxon>
        <taxon>Pseudomonadati</taxon>
        <taxon>Pseudomonadota</taxon>
        <taxon>Betaproteobacteria</taxon>
        <taxon>Burkholderiales</taxon>
        <taxon>Comamonadaceae</taxon>
        <taxon>Rhodoferax</taxon>
    </lineage>
</organism>
<sequence>MPARLHPLTGPTFKHSIPDLRGLAIALLACTAALGAHAQSEGEGKSLPLWEMGVFAGGVTTPAYPASVERNNRGLVLPVLVYRGEIFRAERGNVGARLVHTEDTEFDIGFAASLPASSNDIAARQGMPDLGTLVEFGPRLKTVLARPNAYSLVRFELPVRSVIEVQGGLRSQGLAIEPELTWATRVPGTAWGLSTSASLIFGDDRLNRYFYGVPADLATADRPAYEAKAGLIASRLTLMASRSLGPDVRVFGFMRAESYAGSANAGSPLYLRSTGTSAGLGLNWTLGRSEARAR</sequence>
<dbReference type="Proteomes" id="UP001302257">
    <property type="component" value="Chromosome"/>
</dbReference>
<dbReference type="RefSeq" id="WP_313868115.1">
    <property type="nucleotide sequence ID" value="NZ_CP132507.1"/>
</dbReference>
<evidence type="ECO:0000313" key="2">
    <source>
        <dbReference type="EMBL" id="WNO05338.1"/>
    </source>
</evidence>
<protein>
    <submittedName>
        <fullName evidence="2">MipA/OmpV family protein</fullName>
    </submittedName>
</protein>